<dbReference type="EMBL" id="GGFM01011607">
    <property type="protein sequence ID" value="MBW32358.1"/>
    <property type="molecule type" value="Transcribed_RNA"/>
</dbReference>
<sequence>MEWQHLTFASAGSCLCSACQSLRPRPRPDRRCHRSDRSGCRSPDSNPRPSSSTGTNCPAFRPDFGPTGG</sequence>
<accession>A0A2M3ZVE1</accession>
<feature type="compositionally biased region" description="Basic residues" evidence="1">
    <location>
        <begin position="24"/>
        <end position="34"/>
    </location>
</feature>
<proteinExistence type="predicted"/>
<protein>
    <submittedName>
        <fullName evidence="2">Putative secreted peptide</fullName>
    </submittedName>
</protein>
<evidence type="ECO:0000256" key="1">
    <source>
        <dbReference type="SAM" id="MobiDB-lite"/>
    </source>
</evidence>
<feature type="compositionally biased region" description="Low complexity" evidence="1">
    <location>
        <begin position="41"/>
        <end position="52"/>
    </location>
</feature>
<organism evidence="2">
    <name type="scientific">Anopheles braziliensis</name>
    <dbReference type="NCBI Taxonomy" id="58242"/>
    <lineage>
        <taxon>Eukaryota</taxon>
        <taxon>Metazoa</taxon>
        <taxon>Ecdysozoa</taxon>
        <taxon>Arthropoda</taxon>
        <taxon>Hexapoda</taxon>
        <taxon>Insecta</taxon>
        <taxon>Pterygota</taxon>
        <taxon>Neoptera</taxon>
        <taxon>Endopterygota</taxon>
        <taxon>Diptera</taxon>
        <taxon>Nematocera</taxon>
        <taxon>Culicoidea</taxon>
        <taxon>Culicidae</taxon>
        <taxon>Anophelinae</taxon>
        <taxon>Anopheles</taxon>
    </lineage>
</organism>
<name>A0A2M3ZVE1_9DIPT</name>
<feature type="region of interest" description="Disordered" evidence="1">
    <location>
        <begin position="22"/>
        <end position="69"/>
    </location>
</feature>
<evidence type="ECO:0000313" key="2">
    <source>
        <dbReference type="EMBL" id="MBW32358.1"/>
    </source>
</evidence>
<dbReference type="AlphaFoldDB" id="A0A2M3ZVE1"/>
<reference evidence="2" key="1">
    <citation type="submission" date="2018-01" db="EMBL/GenBank/DDBJ databases">
        <title>An insight into the sialome of Amazonian anophelines.</title>
        <authorList>
            <person name="Ribeiro J.M."/>
            <person name="Scarpassa V."/>
            <person name="Calvo E."/>
        </authorList>
    </citation>
    <scope>NUCLEOTIDE SEQUENCE</scope>
    <source>
        <tissue evidence="2">Salivary glands</tissue>
    </source>
</reference>